<evidence type="ECO:0000256" key="4">
    <source>
        <dbReference type="ARBA" id="ARBA00022989"/>
    </source>
</evidence>
<keyword evidence="4 9" id="KW-1133">Transmembrane helix</keyword>
<keyword evidence="3 9" id="KW-0812">Transmembrane</keyword>
<dbReference type="PRINTS" id="PR00237">
    <property type="entry name" value="GPCRRHODOPSN"/>
</dbReference>
<dbReference type="InterPro" id="IPR017452">
    <property type="entry name" value="GPCR_Rhodpsn_7TM"/>
</dbReference>
<keyword evidence="12" id="KW-1185">Reference proteome</keyword>
<keyword evidence="7" id="KW-0675">Receptor</keyword>
<dbReference type="OrthoDB" id="10034726at2759"/>
<dbReference type="GO" id="GO:0051481">
    <property type="term" value="P:negative regulation of cytosolic calcium ion concentration"/>
    <property type="evidence" value="ECO:0007669"/>
    <property type="project" value="TreeGrafter"/>
</dbReference>
<evidence type="ECO:0000256" key="9">
    <source>
        <dbReference type="SAM" id="Phobius"/>
    </source>
</evidence>
<evidence type="ECO:0000259" key="10">
    <source>
        <dbReference type="PROSITE" id="PS50262"/>
    </source>
</evidence>
<dbReference type="Ensembl" id="ENSNNAT00000007851.1">
    <property type="protein sequence ID" value="ENSNNAP00000007482.1"/>
    <property type="gene ID" value="ENSNNAG00000005052.1"/>
</dbReference>
<dbReference type="GO" id="GO:0045202">
    <property type="term" value="C:synapse"/>
    <property type="evidence" value="ECO:0007669"/>
    <property type="project" value="GOC"/>
</dbReference>
<dbReference type="GeneTree" id="ENSGT00940000159661"/>
<keyword evidence="6 9" id="KW-0472">Membrane</keyword>
<dbReference type="GO" id="GO:0043266">
    <property type="term" value="P:regulation of potassium ion transport"/>
    <property type="evidence" value="ECO:0007669"/>
    <property type="project" value="TreeGrafter"/>
</dbReference>
<evidence type="ECO:0000313" key="12">
    <source>
        <dbReference type="Proteomes" id="UP000694559"/>
    </source>
</evidence>
<reference evidence="11" key="1">
    <citation type="submission" date="2025-08" db="UniProtKB">
        <authorList>
            <consortium name="Ensembl"/>
        </authorList>
    </citation>
    <scope>IDENTIFICATION</scope>
</reference>
<dbReference type="GO" id="GO:0005886">
    <property type="term" value="C:plasma membrane"/>
    <property type="evidence" value="ECO:0007669"/>
    <property type="project" value="UniProtKB-SubCell"/>
</dbReference>
<sequence length="99" mass="11203">YICLSAIAIHLNNFSKLGLPQLHAYYVLFSSILILVIVFWKILVCLAVVREQNLLTTTSYLVISLAIADLLVAILVMPWVIYLEAKHGFLFGLNRANHF</sequence>
<evidence type="ECO:0000256" key="2">
    <source>
        <dbReference type="ARBA" id="ARBA00022475"/>
    </source>
</evidence>
<dbReference type="Proteomes" id="UP000694559">
    <property type="component" value="Unplaced"/>
</dbReference>
<name>A0A8C6VRU7_NAJNA</name>
<evidence type="ECO:0000256" key="8">
    <source>
        <dbReference type="ARBA" id="ARBA00023224"/>
    </source>
</evidence>
<evidence type="ECO:0000256" key="1">
    <source>
        <dbReference type="ARBA" id="ARBA00004651"/>
    </source>
</evidence>
<proteinExistence type="predicted"/>
<evidence type="ECO:0000313" key="11">
    <source>
        <dbReference type="Ensembl" id="ENSNNAP00000007482.1"/>
    </source>
</evidence>
<comment type="subcellular location">
    <subcellularLocation>
        <location evidence="1">Cell membrane</location>
        <topology evidence="1">Multi-pass membrane protein</topology>
    </subcellularLocation>
</comment>
<protein>
    <recommendedName>
        <fullName evidence="10">G-protein coupled receptors family 1 profile domain-containing protein</fullName>
    </recommendedName>
</protein>
<dbReference type="SUPFAM" id="SSF81321">
    <property type="entry name" value="Family A G protein-coupled receptor-like"/>
    <property type="match status" value="1"/>
</dbReference>
<dbReference type="Pfam" id="PF00001">
    <property type="entry name" value="7tm_1"/>
    <property type="match status" value="1"/>
</dbReference>
<dbReference type="GO" id="GO:0007195">
    <property type="term" value="P:adenylate cyclase-inhibiting dopamine receptor signaling pathway"/>
    <property type="evidence" value="ECO:0007669"/>
    <property type="project" value="TreeGrafter"/>
</dbReference>
<dbReference type="GO" id="GO:0051967">
    <property type="term" value="P:negative regulation of synaptic transmission, glutamatergic"/>
    <property type="evidence" value="ECO:0007669"/>
    <property type="project" value="TreeGrafter"/>
</dbReference>
<evidence type="ECO:0000256" key="6">
    <source>
        <dbReference type="ARBA" id="ARBA00023136"/>
    </source>
</evidence>
<dbReference type="GO" id="GO:0001591">
    <property type="term" value="F:dopamine neurotransmitter receptor activity, coupled via Gi/Go"/>
    <property type="evidence" value="ECO:0007669"/>
    <property type="project" value="TreeGrafter"/>
</dbReference>
<feature type="transmembrane region" description="Helical" evidence="9">
    <location>
        <begin position="24"/>
        <end position="49"/>
    </location>
</feature>
<dbReference type="PROSITE" id="PS50262">
    <property type="entry name" value="G_PROTEIN_RECEP_F1_2"/>
    <property type="match status" value="1"/>
</dbReference>
<dbReference type="GO" id="GO:0004930">
    <property type="term" value="F:G protein-coupled receptor activity"/>
    <property type="evidence" value="ECO:0007669"/>
    <property type="project" value="UniProtKB-KW"/>
</dbReference>
<keyword evidence="8" id="KW-0807">Transducer</keyword>
<keyword evidence="2" id="KW-1003">Cell membrane</keyword>
<organism evidence="11 12">
    <name type="scientific">Naja naja</name>
    <name type="common">Indian cobra</name>
    <dbReference type="NCBI Taxonomy" id="35670"/>
    <lineage>
        <taxon>Eukaryota</taxon>
        <taxon>Metazoa</taxon>
        <taxon>Chordata</taxon>
        <taxon>Craniata</taxon>
        <taxon>Vertebrata</taxon>
        <taxon>Euteleostomi</taxon>
        <taxon>Lepidosauria</taxon>
        <taxon>Squamata</taxon>
        <taxon>Bifurcata</taxon>
        <taxon>Unidentata</taxon>
        <taxon>Episquamata</taxon>
        <taxon>Toxicofera</taxon>
        <taxon>Serpentes</taxon>
        <taxon>Colubroidea</taxon>
        <taxon>Elapidae</taxon>
        <taxon>Elapinae</taxon>
        <taxon>Naja</taxon>
    </lineage>
</organism>
<dbReference type="PANTHER" id="PTHR24248">
    <property type="entry name" value="ADRENERGIC RECEPTOR-RELATED G-PROTEIN COUPLED RECEPTOR"/>
    <property type="match status" value="1"/>
</dbReference>
<feature type="transmembrane region" description="Helical" evidence="9">
    <location>
        <begin position="61"/>
        <end position="82"/>
    </location>
</feature>
<dbReference type="GO" id="GO:0014059">
    <property type="term" value="P:regulation of dopamine secretion"/>
    <property type="evidence" value="ECO:0007669"/>
    <property type="project" value="TreeGrafter"/>
</dbReference>
<dbReference type="AlphaFoldDB" id="A0A8C6VRU7"/>
<accession>A0A8C6VRU7</accession>
<dbReference type="InterPro" id="IPR000276">
    <property type="entry name" value="GPCR_Rhodpsn"/>
</dbReference>
<evidence type="ECO:0000256" key="5">
    <source>
        <dbReference type="ARBA" id="ARBA00023040"/>
    </source>
</evidence>
<evidence type="ECO:0000256" key="3">
    <source>
        <dbReference type="ARBA" id="ARBA00022692"/>
    </source>
</evidence>
<reference evidence="11" key="2">
    <citation type="submission" date="2025-09" db="UniProtKB">
        <authorList>
            <consortium name="Ensembl"/>
        </authorList>
    </citation>
    <scope>IDENTIFICATION</scope>
</reference>
<evidence type="ECO:0000256" key="7">
    <source>
        <dbReference type="ARBA" id="ARBA00023170"/>
    </source>
</evidence>
<dbReference type="PANTHER" id="PTHR24248:SF154">
    <property type="entry name" value="D(3) DOPAMINE RECEPTOR"/>
    <property type="match status" value="1"/>
</dbReference>
<dbReference type="Gene3D" id="1.20.1070.10">
    <property type="entry name" value="Rhodopsin 7-helix transmembrane proteins"/>
    <property type="match status" value="1"/>
</dbReference>
<keyword evidence="5" id="KW-0297">G-protein coupled receptor</keyword>
<feature type="domain" description="G-protein coupled receptors family 1 profile" evidence="10">
    <location>
        <begin position="40"/>
        <end position="99"/>
    </location>
</feature>
<dbReference type="GO" id="GO:0060158">
    <property type="term" value="P:phospholipase C-activating dopamine receptor signaling pathway"/>
    <property type="evidence" value="ECO:0007669"/>
    <property type="project" value="TreeGrafter"/>
</dbReference>